<comment type="caution">
    <text evidence="5">The sequence shown here is derived from an EMBL/GenBank/DDBJ whole genome shotgun (WGS) entry which is preliminary data.</text>
</comment>
<feature type="region of interest" description="Disordered" evidence="2">
    <location>
        <begin position="22"/>
        <end position="63"/>
    </location>
</feature>
<keyword evidence="1 5" id="KW-0378">Hydrolase</keyword>
<gene>
    <name evidence="5" type="ORF">P4R38_05120</name>
</gene>
<organism evidence="5 6">
    <name type="scientific">Luteipulveratus flavus</name>
    <dbReference type="NCBI Taxonomy" id="3031728"/>
    <lineage>
        <taxon>Bacteria</taxon>
        <taxon>Bacillati</taxon>
        <taxon>Actinomycetota</taxon>
        <taxon>Actinomycetes</taxon>
        <taxon>Micrococcales</taxon>
        <taxon>Dermacoccaceae</taxon>
        <taxon>Luteipulveratus</taxon>
    </lineage>
</organism>
<evidence type="ECO:0000259" key="4">
    <source>
        <dbReference type="SMART" id="SM00646"/>
    </source>
</evidence>
<proteinExistence type="predicted"/>
<feature type="domain" description="MurNAc-LAA" evidence="4">
    <location>
        <begin position="153"/>
        <end position="278"/>
    </location>
</feature>
<evidence type="ECO:0000256" key="2">
    <source>
        <dbReference type="SAM" id="MobiDB-lite"/>
    </source>
</evidence>
<feature type="chain" id="PRO_5045407761" evidence="3">
    <location>
        <begin position="20"/>
        <end position="283"/>
    </location>
</feature>
<dbReference type="InterPro" id="IPR050695">
    <property type="entry name" value="N-acetylmuramoyl_amidase_3"/>
</dbReference>
<evidence type="ECO:0000313" key="6">
    <source>
        <dbReference type="Proteomes" id="UP001528912"/>
    </source>
</evidence>
<dbReference type="Gene3D" id="3.40.630.40">
    <property type="entry name" value="Zn-dependent exopeptidases"/>
    <property type="match status" value="1"/>
</dbReference>
<dbReference type="Pfam" id="PF01520">
    <property type="entry name" value="Amidase_3"/>
    <property type="match status" value="1"/>
</dbReference>
<dbReference type="EC" id="3.5.1.28" evidence="5"/>
<protein>
    <submittedName>
        <fullName evidence="5">N-acetylmuramoyl-L-alanine amidase</fullName>
        <ecNumber evidence="5">3.5.1.28</ecNumber>
    </submittedName>
</protein>
<sequence length="283" mass="28725">MRAIGVPALVLTLVVGASACSGEESSGRLSATPTASGSTSSTVAPTPTSSTTTSAPSTAGRPALRGRVIVIDPGHNGGNARALRQVNRTVDAGFGVRKPCNSTGTATNAGYAEHAQVWDVANRLASLLRAQGARVVLTRPTDDGVGPCIDVRGRSGGRAKADLMLSIHADGNSAASARGFHVLQASRMTGGASVQAASAQLATTVRAAFAKSTGMPYATYTGGGVGLTRRPDLGTLNLSTVPAVMIETGNMRNRTDAALLSDPAFRQREAAGLAGAIRTYLAR</sequence>
<dbReference type="PANTHER" id="PTHR30404">
    <property type="entry name" value="N-ACETYLMURAMOYL-L-ALANINE AMIDASE"/>
    <property type="match status" value="1"/>
</dbReference>
<feature type="signal peptide" evidence="3">
    <location>
        <begin position="1"/>
        <end position="19"/>
    </location>
</feature>
<name>A0ABT6C3V6_9MICO</name>
<evidence type="ECO:0000256" key="1">
    <source>
        <dbReference type="ARBA" id="ARBA00022801"/>
    </source>
</evidence>
<evidence type="ECO:0000313" key="5">
    <source>
        <dbReference type="EMBL" id="MDF8263624.1"/>
    </source>
</evidence>
<keyword evidence="3" id="KW-0732">Signal</keyword>
<accession>A0ABT6C3V6</accession>
<dbReference type="PANTHER" id="PTHR30404:SF0">
    <property type="entry name" value="N-ACETYLMURAMOYL-L-ALANINE AMIDASE AMIC"/>
    <property type="match status" value="1"/>
</dbReference>
<dbReference type="Proteomes" id="UP001528912">
    <property type="component" value="Unassembled WGS sequence"/>
</dbReference>
<keyword evidence="6" id="KW-1185">Reference proteome</keyword>
<evidence type="ECO:0000256" key="3">
    <source>
        <dbReference type="SAM" id="SignalP"/>
    </source>
</evidence>
<dbReference type="GO" id="GO:0008745">
    <property type="term" value="F:N-acetylmuramoyl-L-alanine amidase activity"/>
    <property type="evidence" value="ECO:0007669"/>
    <property type="project" value="UniProtKB-EC"/>
</dbReference>
<dbReference type="CDD" id="cd02696">
    <property type="entry name" value="MurNAc-LAA"/>
    <property type="match status" value="1"/>
</dbReference>
<dbReference type="SUPFAM" id="SSF53187">
    <property type="entry name" value="Zn-dependent exopeptidases"/>
    <property type="match status" value="1"/>
</dbReference>
<reference evidence="5 6" key="1">
    <citation type="submission" date="2023-03" db="EMBL/GenBank/DDBJ databases">
        <title>YIM 133296 draft genome.</title>
        <authorList>
            <person name="Xiong L."/>
        </authorList>
    </citation>
    <scope>NUCLEOTIDE SEQUENCE [LARGE SCALE GENOMIC DNA]</scope>
    <source>
        <strain evidence="5 6">YIM 133296</strain>
    </source>
</reference>
<feature type="compositionally biased region" description="Low complexity" evidence="2">
    <location>
        <begin position="30"/>
        <end position="59"/>
    </location>
</feature>
<dbReference type="EMBL" id="JAROAV010000015">
    <property type="protein sequence ID" value="MDF8263624.1"/>
    <property type="molecule type" value="Genomic_DNA"/>
</dbReference>
<dbReference type="PROSITE" id="PS51257">
    <property type="entry name" value="PROKAR_LIPOPROTEIN"/>
    <property type="match status" value="1"/>
</dbReference>
<dbReference type="InterPro" id="IPR002508">
    <property type="entry name" value="MurNAc-LAA_cat"/>
</dbReference>
<dbReference type="RefSeq" id="WP_277191312.1">
    <property type="nucleotide sequence ID" value="NZ_JAROAV010000015.1"/>
</dbReference>
<dbReference type="SMART" id="SM00646">
    <property type="entry name" value="Ami_3"/>
    <property type="match status" value="1"/>
</dbReference>